<organism evidence="1 2">
    <name type="scientific">Emticicia aquatilis</name>
    <dbReference type="NCBI Taxonomy" id="1537369"/>
    <lineage>
        <taxon>Bacteria</taxon>
        <taxon>Pseudomonadati</taxon>
        <taxon>Bacteroidota</taxon>
        <taxon>Cytophagia</taxon>
        <taxon>Cytophagales</taxon>
        <taxon>Leadbetterellaceae</taxon>
        <taxon>Emticicia</taxon>
    </lineage>
</organism>
<reference evidence="1" key="1">
    <citation type="journal article" date="2014" name="Int. J. Syst. Evol. Microbiol.">
        <title>Complete genome sequence of Corynebacterium casei LMG S-19264T (=DSM 44701T), isolated from a smear-ripened cheese.</title>
        <authorList>
            <consortium name="US DOE Joint Genome Institute (JGI-PGF)"/>
            <person name="Walter F."/>
            <person name="Albersmeier A."/>
            <person name="Kalinowski J."/>
            <person name="Ruckert C."/>
        </authorList>
    </citation>
    <scope>NUCLEOTIDE SEQUENCE</scope>
    <source>
        <strain evidence="1">CGMCC 1.15958</strain>
    </source>
</reference>
<dbReference type="AlphaFoldDB" id="A0A916YZW0"/>
<sequence>MSQEQLLSTLLEIEKLVKARATQEIRIAPALIERDGIGIIRKGTINSIQGGFGSHKSRLGEGLCSLLLDKGCKSEFLGFKKLASDPITVCYLDTERNTIEEFPQSIKSILANSCNTDGTNFRFTSLKKVERKDRLNALKVFLSDVRRTTTNHLFVVLDVVTDCISNFNDPSESMELYDYIGNLAEDEDATFLLIIHQNPGSDKARGHLGTEGTNKASTVFSIGFEKNKSNEDTDLIRLKFMKLRSAKKPENIYIKYDETQKGLVLAKASEVKAVLSDRRQKAENEEVADFLGSFMEESREYSQQEILQAINTQFNCTDNTSKVRLREIEQCKLELLNSENIPCRLISKTVNGKPTRYNLAALPQEELELI</sequence>
<evidence type="ECO:0000313" key="1">
    <source>
        <dbReference type="EMBL" id="GGD68576.1"/>
    </source>
</evidence>
<evidence type="ECO:0000313" key="2">
    <source>
        <dbReference type="Proteomes" id="UP000609064"/>
    </source>
</evidence>
<evidence type="ECO:0008006" key="3">
    <source>
        <dbReference type="Google" id="ProtNLM"/>
    </source>
</evidence>
<proteinExistence type="predicted"/>
<accession>A0A916YZW0</accession>
<dbReference type="Proteomes" id="UP000609064">
    <property type="component" value="Unassembled WGS sequence"/>
</dbReference>
<dbReference type="InterPro" id="IPR027417">
    <property type="entry name" value="P-loop_NTPase"/>
</dbReference>
<name>A0A916YZW0_9BACT</name>
<dbReference type="Gene3D" id="3.40.50.300">
    <property type="entry name" value="P-loop containing nucleotide triphosphate hydrolases"/>
    <property type="match status" value="1"/>
</dbReference>
<dbReference type="RefSeq" id="WP_188767932.1">
    <property type="nucleotide sequence ID" value="NZ_BMKK01000007.1"/>
</dbReference>
<keyword evidence="2" id="KW-1185">Reference proteome</keyword>
<gene>
    <name evidence="1" type="ORF">GCM10011514_35860</name>
</gene>
<comment type="caution">
    <text evidence="1">The sequence shown here is derived from an EMBL/GenBank/DDBJ whole genome shotgun (WGS) entry which is preliminary data.</text>
</comment>
<dbReference type="EMBL" id="BMKK01000007">
    <property type="protein sequence ID" value="GGD68576.1"/>
    <property type="molecule type" value="Genomic_DNA"/>
</dbReference>
<reference evidence="1" key="2">
    <citation type="submission" date="2020-09" db="EMBL/GenBank/DDBJ databases">
        <authorList>
            <person name="Sun Q."/>
            <person name="Zhou Y."/>
        </authorList>
    </citation>
    <scope>NUCLEOTIDE SEQUENCE</scope>
    <source>
        <strain evidence="1">CGMCC 1.15958</strain>
    </source>
</reference>
<protein>
    <recommendedName>
        <fullName evidence="3">AAA family ATPase</fullName>
    </recommendedName>
</protein>